<dbReference type="eggNOG" id="KOG3624">
    <property type="taxonomic scope" value="Eukaryota"/>
</dbReference>
<comment type="subcellular location">
    <subcellularLocation>
        <location evidence="2">Cell membrane</location>
        <topology evidence="2">Single-pass type II membrane protein</topology>
    </subcellularLocation>
</comment>
<dbReference type="InterPro" id="IPR018497">
    <property type="entry name" value="Peptidase_M13_C"/>
</dbReference>
<evidence type="ECO:0000256" key="7">
    <source>
        <dbReference type="ARBA" id="ARBA00022833"/>
    </source>
</evidence>
<feature type="domain" description="Peptidase M13 N-terminal" evidence="11">
    <location>
        <begin position="49"/>
        <end position="397"/>
    </location>
</feature>
<dbReference type="Gene3D" id="1.10.1380.10">
    <property type="entry name" value="Neutral endopeptidase , domain2"/>
    <property type="match status" value="1"/>
</dbReference>
<dbReference type="RefSeq" id="XP_005189465.3">
    <property type="nucleotide sequence ID" value="XM_005189408.4"/>
</dbReference>
<dbReference type="InterPro" id="IPR008753">
    <property type="entry name" value="Peptidase_M13_N"/>
</dbReference>
<dbReference type="VEuPathDB" id="VectorBase:MDOA000134"/>
<keyword evidence="7" id="KW-0862">Zinc</keyword>
<gene>
    <name evidence="14" type="primary">LOC101899764</name>
</gene>
<accession>A0A1I8M0X1</accession>
<dbReference type="PROSITE" id="PS51885">
    <property type="entry name" value="NEPRILYSIN"/>
    <property type="match status" value="1"/>
</dbReference>
<dbReference type="Pfam" id="PF01431">
    <property type="entry name" value="Peptidase_M13"/>
    <property type="match status" value="1"/>
</dbReference>
<dbReference type="GO" id="GO:0005886">
    <property type="term" value="C:plasma membrane"/>
    <property type="evidence" value="ECO:0007669"/>
    <property type="project" value="UniProtKB-SubCell"/>
</dbReference>
<dbReference type="GO" id="GO:0016485">
    <property type="term" value="P:protein processing"/>
    <property type="evidence" value="ECO:0007669"/>
    <property type="project" value="TreeGrafter"/>
</dbReference>
<organism evidence="12">
    <name type="scientific">Musca domestica</name>
    <name type="common">House fly</name>
    <dbReference type="NCBI Taxonomy" id="7370"/>
    <lineage>
        <taxon>Eukaryota</taxon>
        <taxon>Metazoa</taxon>
        <taxon>Ecdysozoa</taxon>
        <taxon>Arthropoda</taxon>
        <taxon>Hexapoda</taxon>
        <taxon>Insecta</taxon>
        <taxon>Pterygota</taxon>
        <taxon>Neoptera</taxon>
        <taxon>Endopterygota</taxon>
        <taxon>Diptera</taxon>
        <taxon>Brachycera</taxon>
        <taxon>Muscomorpha</taxon>
        <taxon>Muscoidea</taxon>
        <taxon>Muscidae</taxon>
        <taxon>Musca</taxon>
    </lineage>
</organism>
<feature type="signal peptide" evidence="9">
    <location>
        <begin position="1"/>
        <end position="22"/>
    </location>
</feature>
<dbReference type="AlphaFoldDB" id="A0A1I8M0X1"/>
<keyword evidence="5" id="KW-0479">Metal-binding</keyword>
<evidence type="ECO:0000259" key="10">
    <source>
        <dbReference type="Pfam" id="PF01431"/>
    </source>
</evidence>
<keyword evidence="9" id="KW-0732">Signal</keyword>
<evidence type="ECO:0000256" key="4">
    <source>
        <dbReference type="ARBA" id="ARBA00022670"/>
    </source>
</evidence>
<evidence type="ECO:0000256" key="8">
    <source>
        <dbReference type="ARBA" id="ARBA00023049"/>
    </source>
</evidence>
<comment type="similarity">
    <text evidence="3">Belongs to the peptidase M13 family.</text>
</comment>
<dbReference type="Proteomes" id="UP001652621">
    <property type="component" value="Unplaced"/>
</dbReference>
<dbReference type="EnsemblMetazoa" id="MDOA000134-RA">
    <property type="protein sequence ID" value="MDOA000134-PA"/>
    <property type="gene ID" value="MDOA000134"/>
</dbReference>
<keyword evidence="6" id="KW-0378">Hydrolase</keyword>
<protein>
    <submittedName>
        <fullName evidence="14">Neprilysin-1</fullName>
    </submittedName>
</protein>
<keyword evidence="4" id="KW-0645">Protease</keyword>
<dbReference type="GO" id="GO:0046872">
    <property type="term" value="F:metal ion binding"/>
    <property type="evidence" value="ECO:0007669"/>
    <property type="project" value="UniProtKB-KW"/>
</dbReference>
<dbReference type="VEuPathDB" id="VectorBase:MDOMA2_017832"/>
<evidence type="ECO:0000313" key="13">
    <source>
        <dbReference type="Proteomes" id="UP001652621"/>
    </source>
</evidence>
<evidence type="ECO:0000256" key="3">
    <source>
        <dbReference type="ARBA" id="ARBA00007357"/>
    </source>
</evidence>
<dbReference type="KEGG" id="mde:101899764"/>
<accession>A0A9J7I6R0</accession>
<sequence length="652" mass="76987">MNFWLLTFMVMVGVLRTRSIDAAPYNYGFALNQKYSAIIEGSMDIGADPCDDFYQYACGKWEEYHEKIYNGRNQMLSMTDYEVNKELAQLLNTMSLRRQPMFVKKVHAFYKSCIRVQQFDHFSYVDWMKAKENIKLPKLWTGRSSRSHYDWVQTLAVMRRYGLNGIFIEEMMIHRRDDNTKTIIDLDKPVEGMGFVPLTYENLQDLLRYLDMPSNVKTFEKLWQEISEFEQRLEELQAIEDEEGTKLVKVKDLPLPWLNRYLATVFDYTLLDPNMEVYVQNLEYMQQLYDLLKKYSHHFVSRYLEVRFLWHLQQKGPRKFEPIECVDTLRNVMPLAMHWLYRQQHPEIPEYSEGIQDMFGDIVQQFKQTLNENPLQFNASLLEYLTEKLNNIQLKIGNLPQHDSKMILEYFYDDLILSPIDFYGNHLKLLNSQFKAAHSSHPNTLTRNISQFFNLETYGEGSSSSPYFLTRSNIIIVPFTTLRLPLYHPQYENIYKYSSLGSTLAHEIFHGFDRMGLSVDYRGRMNAWQFNTALATPKFAGNYNCVRELYPDVVDEKIADISGLRYAYSTFFQLFPNATEDTKRLRGQQMSLKKIFFLNFAQLFCDPNISDLEHGDVSDRINDALAHFSEFSKTFHCSRQSRMLPAARCQVW</sequence>
<comment type="cofactor">
    <cofactor evidence="1">
        <name>Zn(2+)</name>
        <dbReference type="ChEBI" id="CHEBI:29105"/>
    </cofactor>
</comment>
<dbReference type="Pfam" id="PF05649">
    <property type="entry name" value="Peptidase_M13_N"/>
    <property type="match status" value="1"/>
</dbReference>
<evidence type="ECO:0000259" key="11">
    <source>
        <dbReference type="Pfam" id="PF05649"/>
    </source>
</evidence>
<evidence type="ECO:0000256" key="6">
    <source>
        <dbReference type="ARBA" id="ARBA00022801"/>
    </source>
</evidence>
<dbReference type="SUPFAM" id="SSF55486">
    <property type="entry name" value="Metalloproteases ('zincins'), catalytic domain"/>
    <property type="match status" value="1"/>
</dbReference>
<evidence type="ECO:0000256" key="1">
    <source>
        <dbReference type="ARBA" id="ARBA00001947"/>
    </source>
</evidence>
<dbReference type="PRINTS" id="PR00786">
    <property type="entry name" value="NEPRILYSIN"/>
</dbReference>
<evidence type="ECO:0000256" key="9">
    <source>
        <dbReference type="SAM" id="SignalP"/>
    </source>
</evidence>
<dbReference type="Gene3D" id="3.40.390.10">
    <property type="entry name" value="Collagenase (Catalytic Domain)"/>
    <property type="match status" value="1"/>
</dbReference>
<dbReference type="InterPro" id="IPR042089">
    <property type="entry name" value="Peptidase_M13_dom_2"/>
</dbReference>
<dbReference type="OrthoDB" id="7842934at2759"/>
<dbReference type="PANTHER" id="PTHR11733">
    <property type="entry name" value="ZINC METALLOPROTEASE FAMILY M13 NEPRILYSIN-RELATED"/>
    <property type="match status" value="1"/>
</dbReference>
<keyword evidence="8" id="KW-0482">Metalloprotease</keyword>
<dbReference type="GeneID" id="101899764"/>
<dbReference type="InterPro" id="IPR000718">
    <property type="entry name" value="Peptidase_M13"/>
</dbReference>
<reference evidence="12" key="1">
    <citation type="submission" date="2020-05" db="UniProtKB">
        <authorList>
            <consortium name="EnsemblMetazoa"/>
        </authorList>
    </citation>
    <scope>IDENTIFICATION</scope>
    <source>
        <strain evidence="12">Aabys</strain>
    </source>
</reference>
<proteinExistence type="inferred from homology"/>
<evidence type="ECO:0000313" key="12">
    <source>
        <dbReference type="EnsemblMetazoa" id="MDOA000134-PA"/>
    </source>
</evidence>
<evidence type="ECO:0000256" key="5">
    <source>
        <dbReference type="ARBA" id="ARBA00022723"/>
    </source>
</evidence>
<dbReference type="PANTHER" id="PTHR11733:SF167">
    <property type="entry name" value="FI17812P1-RELATED"/>
    <property type="match status" value="1"/>
</dbReference>
<evidence type="ECO:0000256" key="2">
    <source>
        <dbReference type="ARBA" id="ARBA00004401"/>
    </source>
</evidence>
<feature type="domain" description="Peptidase M13 C-terminal" evidence="10">
    <location>
        <begin position="467"/>
        <end position="651"/>
    </location>
</feature>
<dbReference type="GO" id="GO:0004222">
    <property type="term" value="F:metalloendopeptidase activity"/>
    <property type="evidence" value="ECO:0007669"/>
    <property type="project" value="InterPro"/>
</dbReference>
<keyword evidence="13" id="KW-1185">Reference proteome</keyword>
<dbReference type="InterPro" id="IPR024079">
    <property type="entry name" value="MetalloPept_cat_dom_sf"/>
</dbReference>
<feature type="chain" id="PRO_5039924920" evidence="9">
    <location>
        <begin position="23"/>
        <end position="652"/>
    </location>
</feature>
<name>A0A1I8M0X1_MUSDO</name>
<evidence type="ECO:0000313" key="14">
    <source>
        <dbReference type="RefSeq" id="XP_005189465.3"/>
    </source>
</evidence>
<reference evidence="14" key="2">
    <citation type="submission" date="2025-05" db="UniProtKB">
        <authorList>
            <consortium name="RefSeq"/>
        </authorList>
    </citation>
    <scope>IDENTIFICATION</scope>
    <source>
        <strain evidence="14">Aabys</strain>
        <tissue evidence="14">Whole body</tissue>
    </source>
</reference>